<keyword evidence="2" id="KW-1185">Reference proteome</keyword>
<dbReference type="EMBL" id="CP029188">
    <property type="protein sequence ID" value="AWI33264.1"/>
    <property type="molecule type" value="Genomic_DNA"/>
</dbReference>
<dbReference type="AlphaFoldDB" id="A0A2S1T3L3"/>
<dbReference type="OrthoDB" id="4257981at2"/>
<organism evidence="1 2">
    <name type="scientific">Streptomyces tirandamycinicus</name>
    <dbReference type="NCBI Taxonomy" id="2174846"/>
    <lineage>
        <taxon>Bacteria</taxon>
        <taxon>Bacillati</taxon>
        <taxon>Actinomycetota</taxon>
        <taxon>Actinomycetes</taxon>
        <taxon>Kitasatosporales</taxon>
        <taxon>Streptomycetaceae</taxon>
        <taxon>Streptomyces</taxon>
    </lineage>
</organism>
<gene>
    <name evidence="1" type="ORF">DDW44_30365</name>
</gene>
<evidence type="ECO:0000313" key="1">
    <source>
        <dbReference type="EMBL" id="AWI33264.1"/>
    </source>
</evidence>
<accession>A0A2S1T3L3</accession>
<evidence type="ECO:0000313" key="2">
    <source>
        <dbReference type="Proteomes" id="UP000244900"/>
    </source>
</evidence>
<name>A0A2S1T3L3_9ACTN</name>
<protein>
    <submittedName>
        <fullName evidence="1">Uncharacterized protein</fullName>
    </submittedName>
</protein>
<reference evidence="1 2" key="1">
    <citation type="submission" date="2018-05" db="EMBL/GenBank/DDBJ databases">
        <title>Complete genome sequence of sponge-derived Streptomyces sp. HNM0039.</title>
        <authorList>
            <person name="Huang X."/>
            <person name="Zhou S."/>
        </authorList>
    </citation>
    <scope>NUCLEOTIDE SEQUENCE [LARGE SCALE GENOMIC DNA]</scope>
    <source>
        <strain evidence="1 2">HNM0039</strain>
    </source>
</reference>
<dbReference type="KEGG" id="stir:DDW44_30365"/>
<proteinExistence type="predicted"/>
<dbReference type="Proteomes" id="UP000244900">
    <property type="component" value="Chromosome"/>
</dbReference>
<sequence>MTLAARADMLRRSLPPRPHDVRGRYEWWRSLSAEQARQATLLDHLDAMCGHLDGEPALGHSADDPLPEAALEAADGFTDEETAAMIAAFREAR</sequence>